<evidence type="ECO:0000313" key="2">
    <source>
        <dbReference type="EMBL" id="MXU96731.1"/>
    </source>
</evidence>
<feature type="signal peptide" evidence="1">
    <location>
        <begin position="1"/>
        <end position="16"/>
    </location>
</feature>
<organism evidence="2">
    <name type="scientific">Ixodes ricinus</name>
    <name type="common">Common tick</name>
    <name type="synonym">Acarus ricinus</name>
    <dbReference type="NCBI Taxonomy" id="34613"/>
    <lineage>
        <taxon>Eukaryota</taxon>
        <taxon>Metazoa</taxon>
        <taxon>Ecdysozoa</taxon>
        <taxon>Arthropoda</taxon>
        <taxon>Chelicerata</taxon>
        <taxon>Arachnida</taxon>
        <taxon>Acari</taxon>
        <taxon>Parasitiformes</taxon>
        <taxon>Ixodida</taxon>
        <taxon>Ixodoidea</taxon>
        <taxon>Ixodidae</taxon>
        <taxon>Ixodinae</taxon>
        <taxon>Ixodes</taxon>
    </lineage>
</organism>
<evidence type="ECO:0000256" key="1">
    <source>
        <dbReference type="SAM" id="SignalP"/>
    </source>
</evidence>
<protein>
    <submittedName>
        <fullName evidence="2">Putative tick transposon</fullName>
    </submittedName>
</protein>
<dbReference type="AlphaFoldDB" id="A0A6B0V4W8"/>
<dbReference type="EMBL" id="GIFC01014648">
    <property type="protein sequence ID" value="MXU96731.1"/>
    <property type="molecule type" value="Transcribed_RNA"/>
</dbReference>
<accession>A0A6B0V4W8</accession>
<keyword evidence="1" id="KW-0732">Signal</keyword>
<name>A0A6B0V4W8_IXORI</name>
<reference evidence="2" key="1">
    <citation type="submission" date="2019-12" db="EMBL/GenBank/DDBJ databases">
        <title>An insight into the sialome of adult female Ixodes ricinus ticks feeding for 6 days.</title>
        <authorList>
            <person name="Perner J."/>
            <person name="Ribeiro J.M.C."/>
        </authorList>
    </citation>
    <scope>NUCLEOTIDE SEQUENCE</scope>
    <source>
        <strain evidence="2">Semi-engorged</strain>
        <tissue evidence="2">Salivary glands</tissue>
    </source>
</reference>
<proteinExistence type="predicted"/>
<sequence>MAFTRMSMKIFPLVLAGKLISYASQHTFLGFTLDRNLTWTPHIKQLRKKIHPACHILRSLTGRSWGKSSYSMLRLQNSTVNGLLRYSLPVLHTCASNMKNLQAGQNKSLRLHLGLPPDSPTIPTLAEAGQCPLEILRIQEILLMYLRYKTQHRQHHLLNAHLRCLNAEISSHIALLQHDIPQFAVFSEAPHCPPWILPPPIVSSHINGVENKSSESKIVLLQYTYTH</sequence>
<feature type="chain" id="PRO_5025490831" evidence="1">
    <location>
        <begin position="17"/>
        <end position="227"/>
    </location>
</feature>